<keyword evidence="5" id="KW-0732">Signal</keyword>
<name>A0A4D6BMR8_NEPNO</name>
<dbReference type="EMBL" id="MH727960">
    <property type="protein sequence ID" value="QBX89068.1"/>
    <property type="molecule type" value="mRNA"/>
</dbReference>
<dbReference type="PROSITE" id="PS00539">
    <property type="entry name" value="PYROKININ"/>
    <property type="match status" value="5"/>
</dbReference>
<keyword evidence="2" id="KW-0027">Amidation</keyword>
<protein>
    <submittedName>
        <fullName evidence="6">Pyrokinin</fullName>
    </submittedName>
</protein>
<sequence length="362" mass="41025">MHALTWPITLFVYFIFARCTTETLGLEDEWAGLPQASFAQYPPALDDTSEAQPLSLVYNMYPSVTSSDTVPPKSQELQYNSQDTPKILYYSQRPGKRSVDLYDDEATETSQKQEDDHTKRNKRSVNSQEDPERRMKRQTPQHDNEPTDDNDDSTHSWWWPFVAVRRSIFSPRLGKRGDDITNEELAYDDNLATSEYHLDDHDDEYLPEELTEDVTELSSSEVLSESAAALVGKNSVSFIPRLGKRGDGFAFSPRLGKRGADFAFSPRLGRRSDFVFSSRPGKKSDFAFSPRLGKKADFAFSPRLGKRADFAFSPRLGKKADFAFSPRLGKRDSENSNVESRNTKTQASIPRPGRAYFSPRLG</sequence>
<feature type="compositionally biased region" description="Polar residues" evidence="4">
    <location>
        <begin position="335"/>
        <end position="348"/>
    </location>
</feature>
<dbReference type="AlphaFoldDB" id="A0A4D6BMR8"/>
<keyword evidence="3" id="KW-0527">Neuropeptide</keyword>
<feature type="signal peptide" evidence="5">
    <location>
        <begin position="1"/>
        <end position="25"/>
    </location>
</feature>
<evidence type="ECO:0000256" key="4">
    <source>
        <dbReference type="SAM" id="MobiDB-lite"/>
    </source>
</evidence>
<evidence type="ECO:0000313" key="6">
    <source>
        <dbReference type="EMBL" id="QBX89068.1"/>
    </source>
</evidence>
<dbReference type="GO" id="GO:0005184">
    <property type="term" value="F:neuropeptide hormone activity"/>
    <property type="evidence" value="ECO:0007669"/>
    <property type="project" value="InterPro"/>
</dbReference>
<feature type="region of interest" description="Disordered" evidence="4">
    <location>
        <begin position="327"/>
        <end position="362"/>
    </location>
</feature>
<feature type="compositionally biased region" description="Polar residues" evidence="4">
    <location>
        <begin position="75"/>
        <end position="84"/>
    </location>
</feature>
<evidence type="ECO:0000256" key="1">
    <source>
        <dbReference type="ARBA" id="ARBA00007714"/>
    </source>
</evidence>
<feature type="region of interest" description="Disordered" evidence="4">
    <location>
        <begin position="103"/>
        <end position="153"/>
    </location>
</feature>
<comment type="similarity">
    <text evidence="1">Belongs to the pyrokinin family.</text>
</comment>
<reference evidence="6" key="1">
    <citation type="journal article" date="2018" name="Front. Endocrinol.">
        <title>Insights Into Sexual Maturation and Reproduction in the Norway Lobster (Nephrops norvegicus) via in silico Prediction and Characterization of Neuropeptides and G Protein-coupled Receptors.</title>
        <authorList>
            <person name="Nguyen T.V."/>
            <person name="Rotllant G.E."/>
            <person name="Cummins S.F."/>
            <person name="Elizur A."/>
            <person name="Ventura T."/>
        </authorList>
    </citation>
    <scope>NUCLEOTIDE SEQUENCE</scope>
</reference>
<dbReference type="GO" id="GO:0007218">
    <property type="term" value="P:neuropeptide signaling pathway"/>
    <property type="evidence" value="ECO:0007669"/>
    <property type="project" value="UniProtKB-KW"/>
</dbReference>
<evidence type="ECO:0000256" key="2">
    <source>
        <dbReference type="ARBA" id="ARBA00022815"/>
    </source>
</evidence>
<organism evidence="6">
    <name type="scientific">Nephrops norvegicus</name>
    <name type="common">Norway lobster</name>
    <dbReference type="NCBI Taxonomy" id="6829"/>
    <lineage>
        <taxon>Eukaryota</taxon>
        <taxon>Metazoa</taxon>
        <taxon>Ecdysozoa</taxon>
        <taxon>Arthropoda</taxon>
        <taxon>Crustacea</taxon>
        <taxon>Multicrustacea</taxon>
        <taxon>Malacostraca</taxon>
        <taxon>Eumalacostraca</taxon>
        <taxon>Eucarida</taxon>
        <taxon>Decapoda</taxon>
        <taxon>Pleocyemata</taxon>
        <taxon>Astacidea</taxon>
        <taxon>Nephropoidea</taxon>
        <taxon>Nephropidae</taxon>
        <taxon>Nephrops</taxon>
    </lineage>
</organism>
<accession>A0A4D6BMR8</accession>
<proteinExistence type="evidence at transcript level"/>
<dbReference type="InterPro" id="IPR001484">
    <property type="entry name" value="Pyrokinin_CS"/>
</dbReference>
<evidence type="ECO:0000256" key="3">
    <source>
        <dbReference type="ARBA" id="ARBA00023320"/>
    </source>
</evidence>
<evidence type="ECO:0000256" key="5">
    <source>
        <dbReference type="SAM" id="SignalP"/>
    </source>
</evidence>
<feature type="region of interest" description="Disordered" evidence="4">
    <location>
        <begin position="65"/>
        <end position="90"/>
    </location>
</feature>
<feature type="chain" id="PRO_5020023784" evidence="5">
    <location>
        <begin position="26"/>
        <end position="362"/>
    </location>
</feature>